<dbReference type="InterPro" id="IPR021858">
    <property type="entry name" value="Fun_TF"/>
</dbReference>
<keyword evidence="1" id="KW-0479">Metal-binding</keyword>
<reference evidence="8" key="1">
    <citation type="submission" date="2018-03" db="EMBL/GenBank/DDBJ databases">
        <authorList>
            <person name="Guldener U."/>
        </authorList>
    </citation>
    <scope>NUCLEOTIDE SEQUENCE</scope>
</reference>
<keyword evidence="4" id="KW-0238">DNA-binding</keyword>
<keyword evidence="2" id="KW-0862">Zinc</keyword>
<proteinExistence type="predicted"/>
<feature type="region of interest" description="Disordered" evidence="7">
    <location>
        <begin position="489"/>
        <end position="531"/>
    </location>
</feature>
<name>A0AAE8SYG1_9PEZI</name>
<gene>
    <name evidence="8" type="ORF">DNG_08537</name>
</gene>
<dbReference type="PANTHER" id="PTHR36206:SF12">
    <property type="entry name" value="ASPERCRYPTIN BIOSYNTHESIS CLUSTER-SPECIFIC TRANSCRIPTION REGULATOR ATNN-RELATED"/>
    <property type="match status" value="1"/>
</dbReference>
<evidence type="ECO:0000256" key="6">
    <source>
        <dbReference type="ARBA" id="ARBA00023242"/>
    </source>
</evidence>
<protein>
    <submittedName>
        <fullName evidence="8">Uncharacterized protein</fullName>
    </submittedName>
</protein>
<organism evidence="8 9">
    <name type="scientific">Cephalotrichum gorgonifer</name>
    <dbReference type="NCBI Taxonomy" id="2041049"/>
    <lineage>
        <taxon>Eukaryota</taxon>
        <taxon>Fungi</taxon>
        <taxon>Dikarya</taxon>
        <taxon>Ascomycota</taxon>
        <taxon>Pezizomycotina</taxon>
        <taxon>Sordariomycetes</taxon>
        <taxon>Hypocreomycetidae</taxon>
        <taxon>Microascales</taxon>
        <taxon>Microascaceae</taxon>
        <taxon>Cephalotrichum</taxon>
    </lineage>
</organism>
<dbReference type="Proteomes" id="UP001187682">
    <property type="component" value="Unassembled WGS sequence"/>
</dbReference>
<dbReference type="InterPro" id="IPR052360">
    <property type="entry name" value="Transcr_Regulatory_Proteins"/>
</dbReference>
<comment type="caution">
    <text evidence="8">The sequence shown here is derived from an EMBL/GenBank/DDBJ whole genome shotgun (WGS) entry which is preliminary data.</text>
</comment>
<dbReference type="GO" id="GO:0046872">
    <property type="term" value="F:metal ion binding"/>
    <property type="evidence" value="ECO:0007669"/>
    <property type="project" value="UniProtKB-KW"/>
</dbReference>
<dbReference type="GO" id="GO:0003677">
    <property type="term" value="F:DNA binding"/>
    <property type="evidence" value="ECO:0007669"/>
    <property type="project" value="UniProtKB-KW"/>
</dbReference>
<dbReference type="PANTHER" id="PTHR36206">
    <property type="entry name" value="ASPERCRYPTIN BIOSYNTHESIS CLUSTER-SPECIFIC TRANSCRIPTION REGULATOR ATNN-RELATED"/>
    <property type="match status" value="1"/>
</dbReference>
<evidence type="ECO:0000313" key="9">
    <source>
        <dbReference type="Proteomes" id="UP001187682"/>
    </source>
</evidence>
<accession>A0AAE8SYG1</accession>
<evidence type="ECO:0000313" key="8">
    <source>
        <dbReference type="EMBL" id="SPO05850.1"/>
    </source>
</evidence>
<dbReference type="Pfam" id="PF11951">
    <property type="entry name" value="Fungal_trans_2"/>
    <property type="match status" value="1"/>
</dbReference>
<evidence type="ECO:0000256" key="3">
    <source>
        <dbReference type="ARBA" id="ARBA00023015"/>
    </source>
</evidence>
<keyword evidence="9" id="KW-1185">Reference proteome</keyword>
<feature type="compositionally biased region" description="Basic and acidic residues" evidence="7">
    <location>
        <begin position="517"/>
        <end position="531"/>
    </location>
</feature>
<evidence type="ECO:0000256" key="1">
    <source>
        <dbReference type="ARBA" id="ARBA00022723"/>
    </source>
</evidence>
<evidence type="ECO:0000256" key="2">
    <source>
        <dbReference type="ARBA" id="ARBA00022833"/>
    </source>
</evidence>
<keyword evidence="3" id="KW-0805">Transcription regulation</keyword>
<keyword evidence="6" id="KW-0539">Nucleus</keyword>
<sequence>MSGYSTPLSSPSLSLPSSSSLSGINPYWQAAAAAAASVPGLRAIRPSPPSIPGSAVEREYFDEFRRTVETGLSQHVSNSDDFWRWTVPHLCLSAPAVRNAVLALSAAFRTYQLAELPHGSSSAPSETEVFMLDQYGRAMTMLGRADGDAPGTTAITLVCCLIFVYIEMLRDNWPQAICHLEAGLAIIDSAIPLERLLALASPKASAMLEGDHLTSEIDHVVHMFTSLEISASLYTDRIKPVIALKLYEARELAEVRIPEFTDVGEAHRMTTQYFRDVIAAKWIGNAGGSPSGSSAARQRQGLALANMGVQLDYRLRQFSESTHAPKPWSLAGISLRIDLMHFTCARQIGRGGRRTVSLGLDIEDEYDDFGAWEEVVLVIESVQSGISMLASAAHRGRWFMLDMGIVSMVHYVVQNCRDGRTRERALRVLRGWERRENFWDGPEVRMLLEAGKRERWDWEWDWDWETGMEMPKGPDGGSVVPVLKDMMKALSISPPDDDGGKEDEPGGRWKGNGGGRETGKEKGWEGRYEYE</sequence>
<dbReference type="EMBL" id="ONZQ02000014">
    <property type="protein sequence ID" value="SPO05850.1"/>
    <property type="molecule type" value="Genomic_DNA"/>
</dbReference>
<evidence type="ECO:0000256" key="7">
    <source>
        <dbReference type="SAM" id="MobiDB-lite"/>
    </source>
</evidence>
<keyword evidence="5" id="KW-0804">Transcription</keyword>
<evidence type="ECO:0000256" key="5">
    <source>
        <dbReference type="ARBA" id="ARBA00023163"/>
    </source>
</evidence>
<dbReference type="AlphaFoldDB" id="A0AAE8SYG1"/>
<evidence type="ECO:0000256" key="4">
    <source>
        <dbReference type="ARBA" id="ARBA00023125"/>
    </source>
</evidence>